<comment type="caution">
    <text evidence="9">Lacks conserved residue(s) required for the propagation of feature annotation.</text>
</comment>
<keyword evidence="9" id="KW-0349">Heme</keyword>
<comment type="subcellular location">
    <subcellularLocation>
        <location evidence="1">Membrane</location>
        <topology evidence="1">Lipid-anchor</topology>
        <topology evidence="1">GPI-anchor</topology>
    </subcellularLocation>
    <subcellularLocation>
        <location evidence="2">Secreted</location>
    </subcellularLocation>
</comment>
<keyword evidence="6 11" id="KW-0732">Signal</keyword>
<name>K3VGF9_FUSPC</name>
<dbReference type="Pfam" id="PF05730">
    <property type="entry name" value="CFEM"/>
    <property type="match status" value="1"/>
</dbReference>
<keyword evidence="8" id="KW-0449">Lipoprotein</keyword>
<protein>
    <recommendedName>
        <fullName evidence="12">CFEM domain-containing protein</fullName>
    </recommendedName>
</protein>
<evidence type="ECO:0000256" key="7">
    <source>
        <dbReference type="ARBA" id="ARBA00023157"/>
    </source>
</evidence>
<evidence type="ECO:0000256" key="10">
    <source>
        <dbReference type="SAM" id="MobiDB-lite"/>
    </source>
</evidence>
<feature type="compositionally biased region" description="Low complexity" evidence="10">
    <location>
        <begin position="141"/>
        <end position="150"/>
    </location>
</feature>
<dbReference type="InterPro" id="IPR008427">
    <property type="entry name" value="Extracellular_membr_CFEM_dom"/>
</dbReference>
<keyword evidence="5" id="KW-0472">Membrane</keyword>
<dbReference type="OrthoDB" id="3559948at2759"/>
<evidence type="ECO:0000313" key="14">
    <source>
        <dbReference type="Proteomes" id="UP000007978"/>
    </source>
</evidence>
<dbReference type="GO" id="GO:0098552">
    <property type="term" value="C:side of membrane"/>
    <property type="evidence" value="ECO:0007669"/>
    <property type="project" value="UniProtKB-KW"/>
</dbReference>
<evidence type="ECO:0000259" key="12">
    <source>
        <dbReference type="PROSITE" id="PS52012"/>
    </source>
</evidence>
<dbReference type="Proteomes" id="UP000007978">
    <property type="component" value="Chromosome 2"/>
</dbReference>
<evidence type="ECO:0000256" key="5">
    <source>
        <dbReference type="ARBA" id="ARBA00022622"/>
    </source>
</evidence>
<keyword evidence="9" id="KW-0408">Iron</keyword>
<keyword evidence="9" id="KW-0479">Metal-binding</keyword>
<dbReference type="RefSeq" id="XP_009257827.1">
    <property type="nucleotide sequence ID" value="XM_009259552.1"/>
</dbReference>
<reference evidence="13 14" key="1">
    <citation type="journal article" date="2012" name="PLoS Pathog.">
        <title>Comparative pathogenomics reveals horizontally acquired novel virulence genes in fungi infecting cereal hosts.</title>
        <authorList>
            <person name="Gardiner D.M."/>
            <person name="McDonald M.C."/>
            <person name="Covarelli L."/>
            <person name="Solomon P.S."/>
            <person name="Rusu A.G."/>
            <person name="Marshall M."/>
            <person name="Kazan K."/>
            <person name="Chakraborty S."/>
            <person name="McDonald B.A."/>
            <person name="Manners J.M."/>
        </authorList>
    </citation>
    <scope>NUCLEOTIDE SEQUENCE [LARGE SCALE GENOMIC DNA]</scope>
    <source>
        <strain evidence="13 14">CS3096</strain>
    </source>
</reference>
<dbReference type="AlphaFoldDB" id="K3VGF9"/>
<dbReference type="GeneID" id="20365052"/>
<feature type="domain" description="CFEM" evidence="12">
    <location>
        <begin position="1"/>
        <end position="110"/>
    </location>
</feature>
<dbReference type="SMART" id="SM00747">
    <property type="entry name" value="CFEM"/>
    <property type="match status" value="1"/>
</dbReference>
<dbReference type="GO" id="GO:0046872">
    <property type="term" value="F:metal ion binding"/>
    <property type="evidence" value="ECO:0007669"/>
    <property type="project" value="UniProtKB-UniRule"/>
</dbReference>
<proteinExistence type="inferred from homology"/>
<keyword evidence="4" id="KW-0964">Secreted</keyword>
<dbReference type="KEGG" id="fpu:FPSE_06434"/>
<dbReference type="HOGENOM" id="CLU_101422_0_0_1"/>
<evidence type="ECO:0000313" key="13">
    <source>
        <dbReference type="EMBL" id="EKJ73362.1"/>
    </source>
</evidence>
<evidence type="ECO:0000256" key="8">
    <source>
        <dbReference type="ARBA" id="ARBA00023288"/>
    </source>
</evidence>
<feature type="signal peptide" evidence="11">
    <location>
        <begin position="1"/>
        <end position="15"/>
    </location>
</feature>
<comment type="caution">
    <text evidence="13">The sequence shown here is derived from an EMBL/GenBank/DDBJ whole genome shotgun (WGS) entry which is preliminary data.</text>
</comment>
<evidence type="ECO:0000256" key="1">
    <source>
        <dbReference type="ARBA" id="ARBA00004589"/>
    </source>
</evidence>
<comment type="similarity">
    <text evidence="3">Belongs to the RBT5 family.</text>
</comment>
<feature type="binding site" description="axial binding residue" evidence="9">
    <location>
        <position position="42"/>
    </location>
    <ligand>
        <name>heme</name>
        <dbReference type="ChEBI" id="CHEBI:30413"/>
    </ligand>
    <ligandPart>
        <name>Fe</name>
        <dbReference type="ChEBI" id="CHEBI:18248"/>
    </ligandPart>
</feature>
<evidence type="ECO:0000256" key="9">
    <source>
        <dbReference type="PROSITE-ProRule" id="PRU01356"/>
    </source>
</evidence>
<sequence length="207" mass="19835">MKATLFLAAAGLAVAQDLSGQPECALKCLKEFIPKAGCELNDTACQCEASFQTKLAPIITPCLTEACQVDDLLKAQKAAADACKAYAATAGSGSTTAAPTESLGSVTVSIDTSITGSASVPAIFSSIPDEKPIPPVTPRPGNGTMTKTMTEGGGSGGGAVTPTGTSGGGGGSGTTGGASSVPTDAGAGTAGPAAMGLLAIIAAAIAL</sequence>
<feature type="chain" id="PRO_5013266090" description="CFEM domain-containing protein" evidence="11">
    <location>
        <begin position="16"/>
        <end position="207"/>
    </location>
</feature>
<evidence type="ECO:0000256" key="11">
    <source>
        <dbReference type="SAM" id="SignalP"/>
    </source>
</evidence>
<evidence type="ECO:0000256" key="4">
    <source>
        <dbReference type="ARBA" id="ARBA00022525"/>
    </source>
</evidence>
<feature type="region of interest" description="Disordered" evidence="10">
    <location>
        <begin position="125"/>
        <end position="183"/>
    </location>
</feature>
<gene>
    <name evidence="13" type="ORF">FPSE_06434</name>
</gene>
<keyword evidence="5" id="KW-0336">GPI-anchor</keyword>
<keyword evidence="5" id="KW-0325">Glycoprotein</keyword>
<evidence type="ECO:0000256" key="6">
    <source>
        <dbReference type="ARBA" id="ARBA00022729"/>
    </source>
</evidence>
<evidence type="ECO:0000256" key="2">
    <source>
        <dbReference type="ARBA" id="ARBA00004613"/>
    </source>
</evidence>
<dbReference type="EMBL" id="AFNW01000168">
    <property type="protein sequence ID" value="EKJ73362.1"/>
    <property type="molecule type" value="Genomic_DNA"/>
</dbReference>
<dbReference type="PROSITE" id="PS52012">
    <property type="entry name" value="CFEM"/>
    <property type="match status" value="1"/>
</dbReference>
<evidence type="ECO:0000256" key="3">
    <source>
        <dbReference type="ARBA" id="ARBA00010031"/>
    </source>
</evidence>
<feature type="compositionally biased region" description="Gly residues" evidence="10">
    <location>
        <begin position="151"/>
        <end position="176"/>
    </location>
</feature>
<keyword evidence="7 9" id="KW-1015">Disulfide bond</keyword>
<keyword evidence="14" id="KW-1185">Reference proteome</keyword>
<accession>K3VGF9</accession>
<organism evidence="13 14">
    <name type="scientific">Fusarium pseudograminearum (strain CS3096)</name>
    <name type="common">Wheat and barley crown-rot fungus</name>
    <dbReference type="NCBI Taxonomy" id="1028729"/>
    <lineage>
        <taxon>Eukaryota</taxon>
        <taxon>Fungi</taxon>
        <taxon>Dikarya</taxon>
        <taxon>Ascomycota</taxon>
        <taxon>Pezizomycotina</taxon>
        <taxon>Sordariomycetes</taxon>
        <taxon>Hypocreomycetidae</taxon>
        <taxon>Hypocreales</taxon>
        <taxon>Nectriaceae</taxon>
        <taxon>Fusarium</taxon>
    </lineage>
</organism>
<dbReference type="GO" id="GO:0005576">
    <property type="term" value="C:extracellular region"/>
    <property type="evidence" value="ECO:0007669"/>
    <property type="project" value="UniProtKB-SubCell"/>
</dbReference>
<dbReference type="eggNOG" id="ENOG502S2Z9">
    <property type="taxonomic scope" value="Eukaryota"/>
</dbReference>
<feature type="disulfide bond" evidence="9">
    <location>
        <begin position="38"/>
        <end position="45"/>
    </location>
</feature>